<accession>A0A023W7I9</accession>
<name>A0A023W7I9_9CAUD</name>
<dbReference type="GeneID" id="19488268"/>
<dbReference type="OrthoDB" id="26604at10239"/>
<proteinExistence type="predicted"/>
<dbReference type="Proteomes" id="UP000024443">
    <property type="component" value="Segment"/>
</dbReference>
<gene>
    <name evidence="1" type="primary">79</name>
    <name evidence="1" type="ORF">PBI_PHANTASTIC_79</name>
</gene>
<sequence length="44" mass="4936">MTKKDIEYRKALGLNQFEPLPKSVGVVLRSAPSLKRPRVTALAR</sequence>
<keyword evidence="2" id="KW-1185">Reference proteome</keyword>
<dbReference type="EMBL" id="KJ510415">
    <property type="protein sequence ID" value="AHY27142.1"/>
    <property type="molecule type" value="Genomic_DNA"/>
</dbReference>
<organism evidence="1 2">
    <name type="scientific">Mycobacterium phage Phantastic</name>
    <dbReference type="NCBI Taxonomy" id="1486426"/>
    <lineage>
        <taxon>Viruses</taxon>
        <taxon>Duplodnaviria</taxon>
        <taxon>Heunggongvirae</taxon>
        <taxon>Uroviricota</taxon>
        <taxon>Caudoviricetes</taxon>
        <taxon>Veracruzvirus</taxon>
        <taxon>Veracruzvirus phantastic</taxon>
    </lineage>
</organism>
<dbReference type="RefSeq" id="YP_009032564.1">
    <property type="nucleotide sequence ID" value="NC_024148.1"/>
</dbReference>
<dbReference type="KEGG" id="vg:19488268"/>
<protein>
    <submittedName>
        <fullName evidence="1">Uncharacterized protein</fullName>
    </submittedName>
</protein>
<reference evidence="1 2" key="1">
    <citation type="submission" date="2014-02" db="EMBL/GenBank/DDBJ databases">
        <authorList>
            <person name="Meadows H.N."/>
            <person name="Fisher J.N.B."/>
            <person name="Gardner A.V."/>
            <person name="Merrill B.D."/>
            <person name="Hartmann K.A."/>
            <person name="Bailey M.E."/>
            <person name="Beckstead A.P."/>
            <person name="Deus L.M."/>
            <person name="Earl A.S."/>
            <person name="Easter R.A."/>
            <person name="Gibby P.D."/>
            <person name="Graves K.A."/>
            <person name="Ayer P.A."/>
            <person name="Heiner M.E."/>
            <person name="Herring J.A."/>
            <person name="Jaen A.D."/>
            <person name="Liu J.E."/>
            <person name="Manci A.M."/>
            <person name="Nielsen D.A."/>
            <person name="Paz H.C."/>
            <person name="Sabin N.R."/>
            <person name="Solomon M.B."/>
            <person name="Sutter R.A."/>
            <person name="Wake B.N."/>
            <person name="Willyerd H.J."/>
            <person name="Zimmerman L.J."/>
            <person name="Breakwell D.P."/>
            <person name="Burnett S.H."/>
            <person name="Grose J.H."/>
            <person name="Bradley K.W."/>
            <person name="Clarke D.Q."/>
            <person name="Lewis M.F."/>
            <person name="Barker L.P."/>
            <person name="Bailey C."/>
            <person name="Asai D.J."/>
            <person name="Garber M.L."/>
            <person name="Bowman C.A."/>
            <person name="Russell D.A."/>
            <person name="Pope W.H."/>
            <person name="Jacobs-Sera D."/>
            <person name="Hendrix R.W."/>
            <person name="Hatfull G.F."/>
        </authorList>
    </citation>
    <scope>NUCLEOTIDE SEQUENCE [LARGE SCALE GENOMIC DNA]</scope>
</reference>
<evidence type="ECO:0000313" key="1">
    <source>
        <dbReference type="EMBL" id="AHY27142.1"/>
    </source>
</evidence>
<evidence type="ECO:0000313" key="2">
    <source>
        <dbReference type="Proteomes" id="UP000024443"/>
    </source>
</evidence>